<evidence type="ECO:0000313" key="2">
    <source>
        <dbReference type="EMBL" id="CAH2001961.1"/>
    </source>
</evidence>
<dbReference type="EMBL" id="CAKOFQ010007477">
    <property type="protein sequence ID" value="CAH2001961.1"/>
    <property type="molecule type" value="Genomic_DNA"/>
</dbReference>
<protein>
    <submittedName>
        <fullName evidence="2">Uncharacterized protein</fullName>
    </submittedName>
</protein>
<sequence length="65" mass="7462">MVIVDNMEVLPPAFDTAKTHVLEENGEKKPPPMGRKQKRQQRAQNFRRTTNAKVIAELAERETLC</sequence>
<proteinExistence type="predicted"/>
<evidence type="ECO:0000313" key="3">
    <source>
        <dbReference type="Proteomes" id="UP001152888"/>
    </source>
</evidence>
<evidence type="ECO:0000256" key="1">
    <source>
        <dbReference type="SAM" id="MobiDB-lite"/>
    </source>
</evidence>
<dbReference type="Proteomes" id="UP001152888">
    <property type="component" value="Unassembled WGS sequence"/>
</dbReference>
<organism evidence="2 3">
    <name type="scientific">Acanthoscelides obtectus</name>
    <name type="common">Bean weevil</name>
    <name type="synonym">Bruchus obtectus</name>
    <dbReference type="NCBI Taxonomy" id="200917"/>
    <lineage>
        <taxon>Eukaryota</taxon>
        <taxon>Metazoa</taxon>
        <taxon>Ecdysozoa</taxon>
        <taxon>Arthropoda</taxon>
        <taxon>Hexapoda</taxon>
        <taxon>Insecta</taxon>
        <taxon>Pterygota</taxon>
        <taxon>Neoptera</taxon>
        <taxon>Endopterygota</taxon>
        <taxon>Coleoptera</taxon>
        <taxon>Polyphaga</taxon>
        <taxon>Cucujiformia</taxon>
        <taxon>Chrysomeloidea</taxon>
        <taxon>Chrysomelidae</taxon>
        <taxon>Bruchinae</taxon>
        <taxon>Bruchini</taxon>
        <taxon>Acanthoscelides</taxon>
    </lineage>
</organism>
<accession>A0A9P0LRU2</accession>
<reference evidence="2" key="1">
    <citation type="submission" date="2022-03" db="EMBL/GenBank/DDBJ databases">
        <authorList>
            <person name="Sayadi A."/>
        </authorList>
    </citation>
    <scope>NUCLEOTIDE SEQUENCE</scope>
</reference>
<comment type="caution">
    <text evidence="2">The sequence shown here is derived from an EMBL/GenBank/DDBJ whole genome shotgun (WGS) entry which is preliminary data.</text>
</comment>
<keyword evidence="3" id="KW-1185">Reference proteome</keyword>
<name>A0A9P0LRU2_ACAOB</name>
<dbReference type="AlphaFoldDB" id="A0A9P0LRU2"/>
<gene>
    <name evidence="2" type="ORF">ACAOBT_LOCUS26543</name>
</gene>
<feature type="region of interest" description="Disordered" evidence="1">
    <location>
        <begin position="24"/>
        <end position="47"/>
    </location>
</feature>